<dbReference type="InterPro" id="IPR010376">
    <property type="entry name" value="GBBH-like_N"/>
</dbReference>
<comment type="caution">
    <text evidence="4">The sequence shown here is derived from an EMBL/GenBank/DDBJ whole genome shotgun (WGS) entry which is preliminary data.</text>
</comment>
<evidence type="ECO:0000256" key="1">
    <source>
        <dbReference type="ARBA" id="ARBA00022723"/>
    </source>
</evidence>
<dbReference type="EMBL" id="JARKIK010000048">
    <property type="protein sequence ID" value="KAK8735092.1"/>
    <property type="molecule type" value="Genomic_DNA"/>
</dbReference>
<reference evidence="4 5" key="1">
    <citation type="journal article" date="2024" name="BMC Genomics">
        <title>Genome assembly of redclaw crayfish (Cherax quadricarinatus) provides insights into its immune adaptation and hypoxia tolerance.</title>
        <authorList>
            <person name="Liu Z."/>
            <person name="Zheng J."/>
            <person name="Li H."/>
            <person name="Fang K."/>
            <person name="Wang S."/>
            <person name="He J."/>
            <person name="Zhou D."/>
            <person name="Weng S."/>
            <person name="Chi M."/>
            <person name="Gu Z."/>
            <person name="He J."/>
            <person name="Li F."/>
            <person name="Wang M."/>
        </authorList>
    </citation>
    <scope>NUCLEOTIDE SEQUENCE [LARGE SCALE GENOMIC DNA]</scope>
    <source>
        <strain evidence="4">ZL_2023a</strain>
    </source>
</reference>
<organism evidence="4 5">
    <name type="scientific">Cherax quadricarinatus</name>
    <name type="common">Australian red claw crayfish</name>
    <dbReference type="NCBI Taxonomy" id="27406"/>
    <lineage>
        <taxon>Eukaryota</taxon>
        <taxon>Metazoa</taxon>
        <taxon>Ecdysozoa</taxon>
        <taxon>Arthropoda</taxon>
        <taxon>Crustacea</taxon>
        <taxon>Multicrustacea</taxon>
        <taxon>Malacostraca</taxon>
        <taxon>Eumalacostraca</taxon>
        <taxon>Eucarida</taxon>
        <taxon>Decapoda</taxon>
        <taxon>Pleocyemata</taxon>
        <taxon>Astacidea</taxon>
        <taxon>Parastacoidea</taxon>
        <taxon>Parastacidae</taxon>
        <taxon>Cherax</taxon>
    </lineage>
</organism>
<gene>
    <name evidence="4" type="ORF">OTU49_005485</name>
</gene>
<keyword evidence="5" id="KW-1185">Reference proteome</keyword>
<dbReference type="Gene3D" id="3.30.2020.30">
    <property type="match status" value="1"/>
</dbReference>
<dbReference type="Proteomes" id="UP001445076">
    <property type="component" value="Unassembled WGS sequence"/>
</dbReference>
<keyword evidence="2" id="KW-0408">Iron</keyword>
<dbReference type="Pfam" id="PF06155">
    <property type="entry name" value="GBBH-like_N"/>
    <property type="match status" value="1"/>
</dbReference>
<dbReference type="GO" id="GO:0046872">
    <property type="term" value="F:metal ion binding"/>
    <property type="evidence" value="ECO:0007669"/>
    <property type="project" value="UniProtKB-KW"/>
</dbReference>
<evidence type="ECO:0000313" key="5">
    <source>
        <dbReference type="Proteomes" id="UP001445076"/>
    </source>
</evidence>
<protein>
    <recommendedName>
        <fullName evidence="3">Gamma-butyrobetaine hydroxylase-like N-terminal domain-containing protein</fullName>
    </recommendedName>
</protein>
<proteinExistence type="predicted"/>
<name>A0AAW0WSU9_CHEQU</name>
<dbReference type="AlphaFoldDB" id="A0AAW0WSU9"/>
<evidence type="ECO:0000259" key="3">
    <source>
        <dbReference type="Pfam" id="PF06155"/>
    </source>
</evidence>
<dbReference type="InterPro" id="IPR038492">
    <property type="entry name" value="GBBH-like_N_sf"/>
</dbReference>
<feature type="domain" description="Gamma-butyrobetaine hydroxylase-like N-terminal" evidence="3">
    <location>
        <begin position="66"/>
        <end position="142"/>
    </location>
</feature>
<evidence type="ECO:0000256" key="2">
    <source>
        <dbReference type="ARBA" id="ARBA00023004"/>
    </source>
</evidence>
<evidence type="ECO:0000313" key="4">
    <source>
        <dbReference type="EMBL" id="KAK8735092.1"/>
    </source>
</evidence>
<accession>A0AAW0WSU9</accession>
<keyword evidence="1" id="KW-0479">Metal-binding</keyword>
<sequence>MSQRYARALLSGASALRNATAYQVKRQTHLCAHSRSLTLAAAARHQLARAEAPHPGSGVVAALTGSDALQVTFCDGRTSEIPYAWLRDNCQCHKCASCRGLATHVNEFQVVALPDIIQSNVFGVVVDWNDGHISKYPGKWLHQVAHTFSTR</sequence>